<protein>
    <recommendedName>
        <fullName evidence="2">Fibronectin type-III domain-containing protein</fullName>
    </recommendedName>
</protein>
<dbReference type="Gene3D" id="2.60.40.1080">
    <property type="match status" value="1"/>
</dbReference>
<dbReference type="InterPro" id="IPR013783">
    <property type="entry name" value="Ig-like_fold"/>
</dbReference>
<dbReference type="InterPro" id="IPR003961">
    <property type="entry name" value="FN3_dom"/>
</dbReference>
<keyword evidence="1" id="KW-0732">Signal</keyword>
<sequence length="411" mass="43814">MWRYLCVFLLLFVITGCQQAQTPASLIQITINPSSKTVLLGSSEAFSATGTYSDNSSQAITPEWSVSGEVGTISLAGIFTSTKSAIGKVIASKDGITAYSNVTVTSDATQINSAPSSPTGLSTASITTSSVLISWNPVSDATKYILSYGVDSSATNCGTIDASSNISKTLMSLNSNTTYYVKVMAVNSIGTSSYSSPVSFKTMTPTTPANIALKGSINKRQDSFGWADFYGEVENMGSQNASFVEITITMKDSAGNVIDTDSSYVVGTVLTISGSETNTCLKANDTGAFHVSTTKNYSDIASYTYDIDWETYDTATPKASLDINGTVNATYNDYLGYKEYLGEIKNNGSTNTTFNEIYFVSKDNLGKVIDISSSYVTGTDINAGDTKSFDVTTSVSSTDVSSYYYKFDWSE</sequence>
<dbReference type="Gene3D" id="2.60.40.10">
    <property type="entry name" value="Immunoglobulins"/>
    <property type="match status" value="1"/>
</dbReference>
<dbReference type="Proteomes" id="UP000178417">
    <property type="component" value="Unassembled WGS sequence"/>
</dbReference>
<evidence type="ECO:0000313" key="3">
    <source>
        <dbReference type="EMBL" id="OGC18788.1"/>
    </source>
</evidence>
<gene>
    <name evidence="3" type="ORF">A2310_00590</name>
</gene>
<proteinExistence type="predicted"/>
<reference evidence="3 4" key="1">
    <citation type="journal article" date="2016" name="Nat. Commun.">
        <title>Thousands of microbial genomes shed light on interconnected biogeochemical processes in an aquifer system.</title>
        <authorList>
            <person name="Anantharaman K."/>
            <person name="Brown C.T."/>
            <person name="Hug L.A."/>
            <person name="Sharon I."/>
            <person name="Castelle C.J."/>
            <person name="Probst A.J."/>
            <person name="Thomas B.C."/>
            <person name="Singh A."/>
            <person name="Wilkins M.J."/>
            <person name="Karaoz U."/>
            <person name="Brodie E.L."/>
            <person name="Williams K.H."/>
            <person name="Hubbard S.S."/>
            <person name="Banfield J.F."/>
        </authorList>
    </citation>
    <scope>NUCLEOTIDE SEQUENCE [LARGE SCALE GENOMIC DNA]</scope>
</reference>
<dbReference type="EMBL" id="MEUB01000066">
    <property type="protein sequence ID" value="OGC18788.1"/>
    <property type="molecule type" value="Genomic_DNA"/>
</dbReference>
<dbReference type="CDD" id="cd00063">
    <property type="entry name" value="FN3"/>
    <property type="match status" value="1"/>
</dbReference>
<organism evidence="3 4">
    <name type="scientific">candidate division WOR-1 bacterium RIFOXYB2_FULL_37_13</name>
    <dbReference type="NCBI Taxonomy" id="1802579"/>
    <lineage>
        <taxon>Bacteria</taxon>
        <taxon>Bacillati</taxon>
        <taxon>Saganbacteria</taxon>
    </lineage>
</organism>
<evidence type="ECO:0000259" key="2">
    <source>
        <dbReference type="PROSITE" id="PS50853"/>
    </source>
</evidence>
<feature type="signal peptide" evidence="1">
    <location>
        <begin position="1"/>
        <end position="20"/>
    </location>
</feature>
<evidence type="ECO:0000313" key="4">
    <source>
        <dbReference type="Proteomes" id="UP000178417"/>
    </source>
</evidence>
<dbReference type="SMART" id="SM00060">
    <property type="entry name" value="FN3"/>
    <property type="match status" value="1"/>
</dbReference>
<dbReference type="PROSITE" id="PS51257">
    <property type="entry name" value="PROKAR_LIPOPROTEIN"/>
    <property type="match status" value="1"/>
</dbReference>
<accession>A0A1F4SEC8</accession>
<comment type="caution">
    <text evidence="3">The sequence shown here is derived from an EMBL/GenBank/DDBJ whole genome shotgun (WGS) entry which is preliminary data.</text>
</comment>
<feature type="chain" id="PRO_5009514409" description="Fibronectin type-III domain-containing protein" evidence="1">
    <location>
        <begin position="21"/>
        <end position="411"/>
    </location>
</feature>
<dbReference type="AlphaFoldDB" id="A0A1F4SEC8"/>
<evidence type="ECO:0000256" key="1">
    <source>
        <dbReference type="SAM" id="SignalP"/>
    </source>
</evidence>
<dbReference type="SUPFAM" id="SSF49265">
    <property type="entry name" value="Fibronectin type III"/>
    <property type="match status" value="1"/>
</dbReference>
<dbReference type="Pfam" id="PF00041">
    <property type="entry name" value="fn3"/>
    <property type="match status" value="1"/>
</dbReference>
<dbReference type="PROSITE" id="PS50853">
    <property type="entry name" value="FN3"/>
    <property type="match status" value="1"/>
</dbReference>
<name>A0A1F4SEC8_UNCSA</name>
<feature type="domain" description="Fibronectin type-III" evidence="2">
    <location>
        <begin position="114"/>
        <end position="205"/>
    </location>
</feature>
<dbReference type="InterPro" id="IPR036116">
    <property type="entry name" value="FN3_sf"/>
</dbReference>
<dbReference type="STRING" id="1802579.A2310_00590"/>